<evidence type="ECO:0000313" key="4">
    <source>
        <dbReference type="EMBL" id="EGZ11205.1"/>
    </source>
</evidence>
<dbReference type="InterPro" id="IPR001245">
    <property type="entry name" value="Ser-Thr/Tyr_kinase_cat_dom"/>
</dbReference>
<dbReference type="STRING" id="1094619.G4ZZK5"/>
<dbReference type="KEGG" id="psoj:PHYSODRAFT_337950"/>
<evidence type="ECO:0000259" key="3">
    <source>
        <dbReference type="PROSITE" id="PS50011"/>
    </source>
</evidence>
<dbReference type="Pfam" id="PF07714">
    <property type="entry name" value="PK_Tyr_Ser-Thr"/>
    <property type="match status" value="1"/>
</dbReference>
<dbReference type="SMR" id="G4ZZK5"/>
<name>G4ZZK5_PHYSP</name>
<reference evidence="4 5" key="1">
    <citation type="journal article" date="2006" name="Science">
        <title>Phytophthora genome sequences uncover evolutionary origins and mechanisms of pathogenesis.</title>
        <authorList>
            <person name="Tyler B.M."/>
            <person name="Tripathy S."/>
            <person name="Zhang X."/>
            <person name="Dehal P."/>
            <person name="Jiang R.H."/>
            <person name="Aerts A."/>
            <person name="Arredondo F.D."/>
            <person name="Baxter L."/>
            <person name="Bensasson D."/>
            <person name="Beynon J.L."/>
            <person name="Chapman J."/>
            <person name="Damasceno C.M."/>
            <person name="Dorrance A.E."/>
            <person name="Dou D."/>
            <person name="Dickerman A.W."/>
            <person name="Dubchak I.L."/>
            <person name="Garbelotto M."/>
            <person name="Gijzen M."/>
            <person name="Gordon S.G."/>
            <person name="Govers F."/>
            <person name="Grunwald N.J."/>
            <person name="Huang W."/>
            <person name="Ivors K.L."/>
            <person name="Jones R.W."/>
            <person name="Kamoun S."/>
            <person name="Krampis K."/>
            <person name="Lamour K.H."/>
            <person name="Lee M.K."/>
            <person name="McDonald W.H."/>
            <person name="Medina M."/>
            <person name="Meijer H.J."/>
            <person name="Nordberg E.K."/>
            <person name="Maclean D.J."/>
            <person name="Ospina-Giraldo M.D."/>
            <person name="Morris P.F."/>
            <person name="Phuntumart V."/>
            <person name="Putnam N.H."/>
            <person name="Rash S."/>
            <person name="Rose J.K."/>
            <person name="Sakihama Y."/>
            <person name="Salamov A.A."/>
            <person name="Savidor A."/>
            <person name="Scheuring C.F."/>
            <person name="Smith B.M."/>
            <person name="Sobral B.W."/>
            <person name="Terry A."/>
            <person name="Torto-Alalibo T.A."/>
            <person name="Win J."/>
            <person name="Xu Z."/>
            <person name="Zhang H."/>
            <person name="Grigoriev I.V."/>
            <person name="Rokhsar D.S."/>
            <person name="Boore J.L."/>
        </authorList>
    </citation>
    <scope>NUCLEOTIDE SEQUENCE [LARGE SCALE GENOMIC DNA]</scope>
    <source>
        <strain evidence="4 5">P6497</strain>
    </source>
</reference>
<dbReference type="GO" id="GO:0005524">
    <property type="term" value="F:ATP binding"/>
    <property type="evidence" value="ECO:0007669"/>
    <property type="project" value="InterPro"/>
</dbReference>
<keyword evidence="5" id="KW-1185">Reference proteome</keyword>
<accession>G4ZZK5</accession>
<gene>
    <name evidence="4" type="ORF">PHYSODRAFT_337950</name>
</gene>
<dbReference type="Proteomes" id="UP000002640">
    <property type="component" value="Unassembled WGS sequence"/>
</dbReference>
<dbReference type="PANTHER" id="PTHR44329:SF214">
    <property type="entry name" value="PROTEIN KINASE DOMAIN-CONTAINING PROTEIN"/>
    <property type="match status" value="1"/>
</dbReference>
<proteinExistence type="predicted"/>
<evidence type="ECO:0000313" key="5">
    <source>
        <dbReference type="Proteomes" id="UP000002640"/>
    </source>
</evidence>
<dbReference type="InParanoid" id="G4ZZK5"/>
<keyword evidence="2" id="KW-0812">Transmembrane</keyword>
<feature type="domain" description="Protein kinase" evidence="3">
    <location>
        <begin position="331"/>
        <end position="575"/>
    </location>
</feature>
<organism evidence="4 5">
    <name type="scientific">Phytophthora sojae (strain P6497)</name>
    <name type="common">Soybean stem and root rot agent</name>
    <name type="synonym">Phytophthora megasperma f. sp. glycines</name>
    <dbReference type="NCBI Taxonomy" id="1094619"/>
    <lineage>
        <taxon>Eukaryota</taxon>
        <taxon>Sar</taxon>
        <taxon>Stramenopiles</taxon>
        <taxon>Oomycota</taxon>
        <taxon>Peronosporomycetes</taxon>
        <taxon>Peronosporales</taxon>
        <taxon>Peronosporaceae</taxon>
        <taxon>Phytophthora</taxon>
    </lineage>
</organism>
<feature type="region of interest" description="Disordered" evidence="1">
    <location>
        <begin position="268"/>
        <end position="292"/>
    </location>
</feature>
<dbReference type="InterPro" id="IPR000719">
    <property type="entry name" value="Prot_kinase_dom"/>
</dbReference>
<dbReference type="PANTHER" id="PTHR44329">
    <property type="entry name" value="SERINE/THREONINE-PROTEIN KINASE TNNI3K-RELATED"/>
    <property type="match status" value="1"/>
</dbReference>
<dbReference type="PROSITE" id="PS50011">
    <property type="entry name" value="PROTEIN_KINASE_DOM"/>
    <property type="match status" value="1"/>
</dbReference>
<dbReference type="InterPro" id="IPR011009">
    <property type="entry name" value="Kinase-like_dom_sf"/>
</dbReference>
<keyword evidence="2" id="KW-1133">Transmembrane helix</keyword>
<dbReference type="EMBL" id="JH159158">
    <property type="protein sequence ID" value="EGZ11205.1"/>
    <property type="molecule type" value="Genomic_DNA"/>
</dbReference>
<evidence type="ECO:0000256" key="2">
    <source>
        <dbReference type="SAM" id="Phobius"/>
    </source>
</evidence>
<dbReference type="SMART" id="SM00220">
    <property type="entry name" value="S_TKc"/>
    <property type="match status" value="1"/>
</dbReference>
<dbReference type="GO" id="GO:0004674">
    <property type="term" value="F:protein serine/threonine kinase activity"/>
    <property type="evidence" value="ECO:0007669"/>
    <property type="project" value="TreeGrafter"/>
</dbReference>
<dbReference type="InterPro" id="IPR008271">
    <property type="entry name" value="Ser/Thr_kinase_AS"/>
</dbReference>
<dbReference type="AlphaFoldDB" id="G4ZZK5"/>
<evidence type="ECO:0000256" key="1">
    <source>
        <dbReference type="SAM" id="MobiDB-lite"/>
    </source>
</evidence>
<dbReference type="Gene3D" id="1.10.510.10">
    <property type="entry name" value="Transferase(Phosphotransferase) domain 1"/>
    <property type="match status" value="1"/>
</dbReference>
<dbReference type="GeneID" id="20647475"/>
<protein>
    <recommendedName>
        <fullName evidence="3">Protein kinase domain-containing protein</fullName>
    </recommendedName>
</protein>
<dbReference type="InterPro" id="IPR051681">
    <property type="entry name" value="Ser/Thr_Kinases-Pseudokinases"/>
</dbReference>
<dbReference type="PROSITE" id="PS00108">
    <property type="entry name" value="PROTEIN_KINASE_ST"/>
    <property type="match status" value="1"/>
</dbReference>
<dbReference type="SUPFAM" id="SSF56112">
    <property type="entry name" value="Protein kinase-like (PK-like)"/>
    <property type="match status" value="1"/>
</dbReference>
<feature type="transmembrane region" description="Helical" evidence="2">
    <location>
        <begin position="237"/>
        <end position="260"/>
    </location>
</feature>
<dbReference type="Gene3D" id="3.30.200.20">
    <property type="entry name" value="Phosphorylase Kinase, domain 1"/>
    <property type="match status" value="1"/>
</dbReference>
<sequence length="575" mass="63101">MKLVGRQLATSGSFKTAELPSSNDFSLDGISSDLALQLYFRAKAGAQADQFQSFTVPSAVQTRLGALQLEWGQLPGIAQRALLWDSGFAVPPTNEALQVWPLTMADLAVLLADFHAVGCEEKKCSQPDNSTSSSNYYCTGAEMVAAARCVVDDFDDSSNPNTAMWGIGGDPEDEPSYNTCATSDENGGFGSLVFPCYLARNASDAIISKRQQVNGSAWVSRWLVEDYSVSSAEGIDMVLLIAIICGAVVFALVVLLAVVYRRRKCASQRDSGDQPTAPTLEDSDTVPDRLVGKPNTVDPAYRDFTSEWNLTLKTLLGSKSLTGKCIPYESVKFERAISKGAHGEVWLGEYQGQQVAVKRLLQTKTLQADEVEEFAKEIELSASLVHHNIVTFIGVAWNSLSNLVMVLEYLPTGDLQRFLRDNHASMSWNKDLIRVAVGIGRALEYFHSRSPPLIHRDLKSRNILLTASLEAKLIDFGVSRDCQELSMTAGVGTPYWTAPEILEGKRYTEKADIYSFGQENKPIQILTDVMVGKLRPSFSDKCPPRILCIAAECCQLDAFKRPTATEVVKMLQETE</sequence>
<dbReference type="RefSeq" id="XP_009533950.1">
    <property type="nucleotide sequence ID" value="XM_009535655.1"/>
</dbReference>
<keyword evidence="2" id="KW-0472">Membrane</keyword>